<dbReference type="OrthoDB" id="4898680at2759"/>
<dbReference type="GO" id="GO:0006351">
    <property type="term" value="P:DNA-templated transcription"/>
    <property type="evidence" value="ECO:0007669"/>
    <property type="project" value="InterPro"/>
</dbReference>
<accession>A0A0D2ING3</accession>
<reference evidence="4 5" key="1">
    <citation type="submission" date="2015-01" db="EMBL/GenBank/DDBJ databases">
        <title>The Genome Sequence of Rhinocladiella mackenzie CBS 650.93.</title>
        <authorList>
            <consortium name="The Broad Institute Genomics Platform"/>
            <person name="Cuomo C."/>
            <person name="de Hoog S."/>
            <person name="Gorbushina A."/>
            <person name="Stielow B."/>
            <person name="Teixiera M."/>
            <person name="Abouelleil A."/>
            <person name="Chapman S.B."/>
            <person name="Priest M."/>
            <person name="Young S.K."/>
            <person name="Wortman J."/>
            <person name="Nusbaum C."/>
            <person name="Birren B."/>
        </authorList>
    </citation>
    <scope>NUCLEOTIDE SEQUENCE [LARGE SCALE GENOMIC DNA]</scope>
    <source>
        <strain evidence="4 5">CBS 650.93</strain>
    </source>
</reference>
<dbReference type="GO" id="GO:0005634">
    <property type="term" value="C:nucleus"/>
    <property type="evidence" value="ECO:0007669"/>
    <property type="project" value="UniProtKB-SubCell"/>
</dbReference>
<dbReference type="GO" id="GO:0003677">
    <property type="term" value="F:DNA binding"/>
    <property type="evidence" value="ECO:0007669"/>
    <property type="project" value="InterPro"/>
</dbReference>
<dbReference type="PANTHER" id="PTHR31001:SF40">
    <property type="entry name" value="ZN(II)2CYS6 TRANSCRIPTION FACTOR (EUROFUNG)"/>
    <property type="match status" value="1"/>
</dbReference>
<dbReference type="InterPro" id="IPR050613">
    <property type="entry name" value="Sec_Metabolite_Reg"/>
</dbReference>
<keyword evidence="2" id="KW-0539">Nucleus</keyword>
<dbReference type="PANTHER" id="PTHR31001">
    <property type="entry name" value="UNCHARACTERIZED TRANSCRIPTIONAL REGULATORY PROTEIN"/>
    <property type="match status" value="1"/>
</dbReference>
<sequence>MTTTTDESEDPQLAACDIGPRRMRESLAVLSLLHDFPALQRFAERWGQFHRYLTMIDFFVGDCIRSVKLDLVDDGSLTSETAMRAAAERLFRNTCKRISISKAVRMVDFIKFFTGASLRWEALAVFFLACGLCCSSLRSRDDPIFDSFGHRQQDKQALMERILQASRACVSYCEDAGELSDLGMWVLHENTIFISQVLGDNHYLVWRQCHDASAHIIERGLHMENRSVLRQQPFWLIEMRRRALACAFSTDKLLCTFVGRPPRLSQRYCLIHVPLDLELSELCLEGTKLQEALSNIDEDGWNRKYSKKAAYLRCFVLSSRLREEVLELSLGPPQDHLLEKAMDIIRRNRELLSSFPERIRYNTDMWNHADPARAFMAAQAYLDVLYNEFMLRRTLYRRLGESRSELLKLSHRILSVILQVSNIRGCHTSNADYIPWIMVLYGLPTAGVLSLELLQGRQVRSPSLPGEFSWTQVIPDLCVFISNLKWMHVPGDGNYKLSEQAHKSLQQILDKVLSDYIVSPVQHDPILTSPHQPTRGLEDPADGFSWYESTEFDIDFWINLPDNLQLS</sequence>
<dbReference type="HOGENOM" id="CLU_013296_3_2_1"/>
<dbReference type="GO" id="GO:0008270">
    <property type="term" value="F:zinc ion binding"/>
    <property type="evidence" value="ECO:0007669"/>
    <property type="project" value="InterPro"/>
</dbReference>
<dbReference type="Pfam" id="PF04082">
    <property type="entry name" value="Fungal_trans"/>
    <property type="match status" value="1"/>
</dbReference>
<dbReference type="Proteomes" id="UP000053617">
    <property type="component" value="Unassembled WGS sequence"/>
</dbReference>
<dbReference type="GeneID" id="25290088"/>
<keyword evidence="5" id="KW-1185">Reference proteome</keyword>
<comment type="subcellular location">
    <subcellularLocation>
        <location evidence="1">Nucleus</location>
    </subcellularLocation>
</comment>
<dbReference type="CDD" id="cd12148">
    <property type="entry name" value="fungal_TF_MHR"/>
    <property type="match status" value="1"/>
</dbReference>
<dbReference type="AlphaFoldDB" id="A0A0D2ING3"/>
<evidence type="ECO:0000256" key="2">
    <source>
        <dbReference type="ARBA" id="ARBA00023242"/>
    </source>
</evidence>
<proteinExistence type="predicted"/>
<protein>
    <recommendedName>
        <fullName evidence="3">Xylanolytic transcriptional activator regulatory domain-containing protein</fullName>
    </recommendedName>
</protein>
<dbReference type="STRING" id="1442369.A0A0D2ING3"/>
<evidence type="ECO:0000313" key="4">
    <source>
        <dbReference type="EMBL" id="KIX07364.1"/>
    </source>
</evidence>
<evidence type="ECO:0000259" key="3">
    <source>
        <dbReference type="SMART" id="SM00906"/>
    </source>
</evidence>
<gene>
    <name evidence="4" type="ORF">Z518_02017</name>
</gene>
<dbReference type="RefSeq" id="XP_013274500.1">
    <property type="nucleotide sequence ID" value="XM_013419046.1"/>
</dbReference>
<evidence type="ECO:0000256" key="1">
    <source>
        <dbReference type="ARBA" id="ARBA00004123"/>
    </source>
</evidence>
<dbReference type="EMBL" id="KN847476">
    <property type="protein sequence ID" value="KIX07364.1"/>
    <property type="molecule type" value="Genomic_DNA"/>
</dbReference>
<dbReference type="InterPro" id="IPR007219">
    <property type="entry name" value="XnlR_reg_dom"/>
</dbReference>
<dbReference type="SMART" id="SM00906">
    <property type="entry name" value="Fungal_trans"/>
    <property type="match status" value="1"/>
</dbReference>
<evidence type="ECO:0000313" key="5">
    <source>
        <dbReference type="Proteomes" id="UP000053617"/>
    </source>
</evidence>
<organism evidence="4 5">
    <name type="scientific">Rhinocladiella mackenziei CBS 650.93</name>
    <dbReference type="NCBI Taxonomy" id="1442369"/>
    <lineage>
        <taxon>Eukaryota</taxon>
        <taxon>Fungi</taxon>
        <taxon>Dikarya</taxon>
        <taxon>Ascomycota</taxon>
        <taxon>Pezizomycotina</taxon>
        <taxon>Eurotiomycetes</taxon>
        <taxon>Chaetothyriomycetidae</taxon>
        <taxon>Chaetothyriales</taxon>
        <taxon>Herpotrichiellaceae</taxon>
        <taxon>Rhinocladiella</taxon>
    </lineage>
</organism>
<feature type="domain" description="Xylanolytic transcriptional activator regulatory" evidence="3">
    <location>
        <begin position="184"/>
        <end position="280"/>
    </location>
</feature>
<name>A0A0D2ING3_9EURO</name>